<evidence type="ECO:0000256" key="3">
    <source>
        <dbReference type="SAM" id="MobiDB-lite"/>
    </source>
</evidence>
<dbReference type="Pfam" id="PF12551">
    <property type="entry name" value="PHBC_N"/>
    <property type="match status" value="1"/>
</dbReference>
<dbReference type="GO" id="GO:0016746">
    <property type="term" value="F:acyltransferase activity"/>
    <property type="evidence" value="ECO:0007669"/>
    <property type="project" value="UniProtKB-KW"/>
</dbReference>
<evidence type="ECO:0000259" key="4">
    <source>
        <dbReference type="Pfam" id="PF07167"/>
    </source>
</evidence>
<dbReference type="HOGENOM" id="CLU_017387_2_1_5"/>
<feature type="domain" description="Poly-beta-hydroxybutyrate polymerase N-terminal" evidence="4">
    <location>
        <begin position="103"/>
        <end position="272"/>
    </location>
</feature>
<proteinExistence type="predicted"/>
<feature type="compositionally biased region" description="Basic and acidic residues" evidence="3">
    <location>
        <begin position="8"/>
        <end position="23"/>
    </location>
</feature>
<evidence type="ECO:0000256" key="2">
    <source>
        <dbReference type="ARBA" id="ARBA00023315"/>
    </source>
</evidence>
<dbReference type="InterPro" id="IPR022211">
    <property type="entry name" value="PHBC_N"/>
</dbReference>
<organism evidence="6 7">
    <name type="scientific">Hyphomicrobium denitrificans 1NES1</name>
    <dbReference type="NCBI Taxonomy" id="670307"/>
    <lineage>
        <taxon>Bacteria</taxon>
        <taxon>Pseudomonadati</taxon>
        <taxon>Pseudomonadota</taxon>
        <taxon>Alphaproteobacteria</taxon>
        <taxon>Hyphomicrobiales</taxon>
        <taxon>Hyphomicrobiaceae</taxon>
        <taxon>Hyphomicrobium</taxon>
    </lineage>
</organism>
<evidence type="ECO:0000313" key="7">
    <source>
        <dbReference type="Proteomes" id="UP000005952"/>
    </source>
</evidence>
<feature type="domain" description="Poly-beta-hydroxybutyrate polymerase N-terminal" evidence="5">
    <location>
        <begin position="29"/>
        <end position="66"/>
    </location>
</feature>
<dbReference type="STRING" id="670307.HYPDE_24248"/>
<dbReference type="RefSeq" id="WP_015596573.1">
    <property type="nucleotide sequence ID" value="NC_021172.1"/>
</dbReference>
<accession>N0B920</accession>
<evidence type="ECO:0000313" key="6">
    <source>
        <dbReference type="EMBL" id="AGK56535.1"/>
    </source>
</evidence>
<reference evidence="6 7" key="1">
    <citation type="journal article" date="2013" name="Genome Announc.">
        <title>Genome sequences for three denitrifying bacterial strains isolated from a uranium- and nitrate-contaminated subsurface environment.</title>
        <authorList>
            <person name="Venkatramanan R."/>
            <person name="Prakash O."/>
            <person name="Woyke T."/>
            <person name="Chain P."/>
            <person name="Goodwin L.A."/>
            <person name="Watson D."/>
            <person name="Brooks S."/>
            <person name="Kostka J.E."/>
            <person name="Green S.J."/>
        </authorList>
    </citation>
    <scope>NUCLEOTIDE SEQUENCE [LARGE SCALE GENOMIC DNA]</scope>
    <source>
        <strain evidence="6 7">1NES1</strain>
    </source>
</reference>
<dbReference type="KEGG" id="hdt:HYPDE_24248"/>
<dbReference type="InterPro" id="IPR010941">
    <property type="entry name" value="PhaC_N"/>
</dbReference>
<dbReference type="GO" id="GO:0042619">
    <property type="term" value="P:poly-hydroxybutyrate biosynthetic process"/>
    <property type="evidence" value="ECO:0007669"/>
    <property type="project" value="InterPro"/>
</dbReference>
<feature type="region of interest" description="Disordered" evidence="3">
    <location>
        <begin position="1"/>
        <end position="23"/>
    </location>
</feature>
<keyword evidence="2" id="KW-0012">Acyltransferase</keyword>
<dbReference type="AlphaFoldDB" id="N0B920"/>
<gene>
    <name evidence="6" type="ORF">HYPDE_24248</name>
</gene>
<dbReference type="InterPro" id="IPR029058">
    <property type="entry name" value="AB_hydrolase_fold"/>
</dbReference>
<dbReference type="PANTHER" id="PTHR36837:SF5">
    <property type="entry name" value="POLY-3-HYDROXYBUTYRATE SYNTHASE"/>
    <property type="match status" value="1"/>
</dbReference>
<dbReference type="InterPro" id="IPR051321">
    <property type="entry name" value="PHA/PHB_synthase"/>
</dbReference>
<evidence type="ECO:0000259" key="5">
    <source>
        <dbReference type="Pfam" id="PF12551"/>
    </source>
</evidence>
<name>N0B920_9HYPH</name>
<protein>
    <submittedName>
        <fullName evidence="6">Poly(3-hydroxyalkanoate) polymerase</fullName>
    </submittedName>
</protein>
<dbReference type="eggNOG" id="COG3243">
    <property type="taxonomic scope" value="Bacteria"/>
</dbReference>
<evidence type="ECO:0000256" key="1">
    <source>
        <dbReference type="ARBA" id="ARBA00022679"/>
    </source>
</evidence>
<dbReference type="PANTHER" id="PTHR36837">
    <property type="entry name" value="POLY(3-HYDROXYALKANOATE) POLYMERASE SUBUNIT PHAC"/>
    <property type="match status" value="1"/>
</dbReference>
<keyword evidence="1" id="KW-0808">Transferase</keyword>
<sequence>MSAAASEAKVEAVVDRESPNREDGVQLSLDRPLHAAIARFTAGVSPSALFQAYIDWAHHLAFSPDKQVELTLFALHSWIRFLEYCPKALLNPDCSACVELAPNDKRFASSDWHRWPFNVISQGFLFTQQWWHQATTGIRGVSHHHEDIVSFVARQLLDISSPANFLLTNPDVLETTIQQGGMNLVRGTMNFLEDQLRMLEGMKPVGADAYQVGRDVGVTPGRVVARNQIMELIQYAPSTDEVYCQPILIVPAWIMRYYILDLSPSNSLVKYLVDKGYTVFIISWKNPTGSDRNLSMDDYRSLGVMAALDAVTAIVPSQSVHSVGYCLGGTLLTIAAAAMARDGDKRLASLTLLAAQTDFSEAGELSLFIDDAQVSFLEDLMAEKGTLGAHQMAGAFQILRSNDLIWSTMVQSYLKGERPPMFDLMAWNADATRMPCRMHTEYLHRLFLHNDLAAGRTEVEGRPISLSDIQIPIFAVSTISDHVAPWRSVYKVQALTNADVTFVLSNGGHNAGIVNPPGNGNRKYQIATHAGHEKYIDPNSWQQRAAHEDGSWWPCWVSWLSKHSTAGKVPPPTMGSSQRGYGILCDAPGTYVFST</sequence>
<dbReference type="Pfam" id="PF07167">
    <property type="entry name" value="PhaC_N"/>
    <property type="match status" value="1"/>
</dbReference>
<keyword evidence="7" id="KW-1185">Reference proteome</keyword>
<dbReference type="EMBL" id="CP005587">
    <property type="protein sequence ID" value="AGK56535.1"/>
    <property type="molecule type" value="Genomic_DNA"/>
</dbReference>
<dbReference type="Proteomes" id="UP000005952">
    <property type="component" value="Chromosome"/>
</dbReference>
<dbReference type="SUPFAM" id="SSF53474">
    <property type="entry name" value="alpha/beta-Hydrolases"/>
    <property type="match status" value="1"/>
</dbReference>
<dbReference type="Gene3D" id="3.40.50.1820">
    <property type="entry name" value="alpha/beta hydrolase"/>
    <property type="match status" value="1"/>
</dbReference>